<protein>
    <recommendedName>
        <fullName evidence="3">Protein kinase domain-containing protein</fullName>
    </recommendedName>
</protein>
<name>I0YN59_COCSC</name>
<reference evidence="1 2" key="1">
    <citation type="journal article" date="2012" name="Genome Biol.">
        <title>The genome of the polar eukaryotic microalga coccomyxa subellipsoidea reveals traits of cold adaptation.</title>
        <authorList>
            <person name="Blanc G."/>
            <person name="Agarkova I."/>
            <person name="Grimwood J."/>
            <person name="Kuo A."/>
            <person name="Brueggeman A."/>
            <person name="Dunigan D."/>
            <person name="Gurnon J."/>
            <person name="Ladunga I."/>
            <person name="Lindquist E."/>
            <person name="Lucas S."/>
            <person name="Pangilinan J."/>
            <person name="Proschold T."/>
            <person name="Salamov A."/>
            <person name="Schmutz J."/>
            <person name="Weeks D."/>
            <person name="Yamada T."/>
            <person name="Claverie J.M."/>
            <person name="Grigoriev I."/>
            <person name="Van Etten J."/>
            <person name="Lomsadze A."/>
            <person name="Borodovsky M."/>
        </authorList>
    </citation>
    <scope>NUCLEOTIDE SEQUENCE [LARGE SCALE GENOMIC DNA]</scope>
    <source>
        <strain evidence="1 2">C-169</strain>
    </source>
</reference>
<evidence type="ECO:0000313" key="1">
    <source>
        <dbReference type="EMBL" id="EIE19828.1"/>
    </source>
</evidence>
<dbReference type="OrthoDB" id="1932902at2759"/>
<sequence length="392" mass="43770">MVISQNFIGNVLHFLKKNSGPGWHVNFEYDRDTSTSNTTSAISLLMNCQPDFHATLDFRLVLVGEDKDLGVGLKAARGDLVKKAVPLNPTHYGPVKYLLAYTACGTTIGFHWMDLDGKVHDMGNEFKFHLENRMHRVRLLLLVVNVYRLFASMKLPDLAGSVPNNVWVSRENGNKTKRVILASGDRGFLKKVKLEGERKARMMLGLSDEDLKAVYDLGDIRNGIVKVVKTIGDTDADSYTICMRLLGPDLEVEPPTSQREFKAVAKGCLVGVRTMHDKDFGHYDIRESNVAWATNADRTTVVLCDLQYAGRLGAKPESGVKMRDWDGNTLEKDGTYSARSDIYQLSLMLERLSRDKPWEADAQPFIAAMHGTDGKDPQMAQKLLDDAYLKGA</sequence>
<gene>
    <name evidence="1" type="ORF">COCSUDRAFT_44254</name>
</gene>
<dbReference type="RefSeq" id="XP_005644372.1">
    <property type="nucleotide sequence ID" value="XM_005644315.1"/>
</dbReference>
<keyword evidence="2" id="KW-1185">Reference proteome</keyword>
<dbReference type="Gene3D" id="1.10.510.10">
    <property type="entry name" value="Transferase(Phosphotransferase) domain 1"/>
    <property type="match status" value="1"/>
</dbReference>
<organism evidence="1 2">
    <name type="scientific">Coccomyxa subellipsoidea (strain C-169)</name>
    <name type="common">Green microalga</name>
    <dbReference type="NCBI Taxonomy" id="574566"/>
    <lineage>
        <taxon>Eukaryota</taxon>
        <taxon>Viridiplantae</taxon>
        <taxon>Chlorophyta</taxon>
        <taxon>core chlorophytes</taxon>
        <taxon>Trebouxiophyceae</taxon>
        <taxon>Trebouxiophyceae incertae sedis</taxon>
        <taxon>Coccomyxaceae</taxon>
        <taxon>Coccomyxa</taxon>
        <taxon>Coccomyxa subellipsoidea</taxon>
    </lineage>
</organism>
<dbReference type="InterPro" id="IPR011009">
    <property type="entry name" value="Kinase-like_dom_sf"/>
</dbReference>
<dbReference type="AlphaFoldDB" id="I0YN59"/>
<dbReference type="EMBL" id="AGSI01000017">
    <property type="protein sequence ID" value="EIE19828.1"/>
    <property type="molecule type" value="Genomic_DNA"/>
</dbReference>
<proteinExistence type="predicted"/>
<comment type="caution">
    <text evidence="1">The sequence shown here is derived from an EMBL/GenBank/DDBJ whole genome shotgun (WGS) entry which is preliminary data.</text>
</comment>
<dbReference type="eggNOG" id="ENOG502S8ZY">
    <property type="taxonomic scope" value="Eukaryota"/>
</dbReference>
<dbReference type="SUPFAM" id="SSF56112">
    <property type="entry name" value="Protein kinase-like (PK-like)"/>
    <property type="match status" value="1"/>
</dbReference>
<dbReference type="GeneID" id="17037801"/>
<evidence type="ECO:0008006" key="3">
    <source>
        <dbReference type="Google" id="ProtNLM"/>
    </source>
</evidence>
<dbReference type="KEGG" id="csl:COCSUDRAFT_44254"/>
<dbReference type="Proteomes" id="UP000007264">
    <property type="component" value="Unassembled WGS sequence"/>
</dbReference>
<accession>I0YN59</accession>
<evidence type="ECO:0000313" key="2">
    <source>
        <dbReference type="Proteomes" id="UP000007264"/>
    </source>
</evidence>